<organism evidence="2">
    <name type="scientific">Bactrocera latifrons</name>
    <name type="common">Malaysian fruit fly</name>
    <name type="synonym">Chaetodacus latifrons</name>
    <dbReference type="NCBI Taxonomy" id="174628"/>
    <lineage>
        <taxon>Eukaryota</taxon>
        <taxon>Metazoa</taxon>
        <taxon>Ecdysozoa</taxon>
        <taxon>Arthropoda</taxon>
        <taxon>Hexapoda</taxon>
        <taxon>Insecta</taxon>
        <taxon>Pterygota</taxon>
        <taxon>Neoptera</taxon>
        <taxon>Endopterygota</taxon>
        <taxon>Diptera</taxon>
        <taxon>Brachycera</taxon>
        <taxon>Muscomorpha</taxon>
        <taxon>Tephritoidea</taxon>
        <taxon>Tephritidae</taxon>
        <taxon>Bactrocera</taxon>
        <taxon>Bactrocera</taxon>
    </lineage>
</organism>
<proteinExistence type="predicted"/>
<name>A0A0K8UVA3_BACLA</name>
<feature type="signal peptide" evidence="1">
    <location>
        <begin position="1"/>
        <end position="33"/>
    </location>
</feature>
<gene>
    <name evidence="2" type="ORF">c0_g1_i1</name>
</gene>
<evidence type="ECO:0000313" key="2">
    <source>
        <dbReference type="EMBL" id="JAI30607.1"/>
    </source>
</evidence>
<reference evidence="2" key="1">
    <citation type="submission" date="2015-06" db="EMBL/GenBank/DDBJ databases">
        <authorList>
            <person name="Hoefler B.C."/>
            <person name="Straight P.D."/>
        </authorList>
    </citation>
    <scope>NUCLEOTIDE SEQUENCE</scope>
</reference>
<feature type="non-terminal residue" evidence="2">
    <location>
        <position position="1"/>
    </location>
</feature>
<protein>
    <submittedName>
        <fullName evidence="2">Uncharacterized protein</fullName>
    </submittedName>
</protein>
<keyword evidence="1" id="KW-0732">Signal</keyword>
<sequence length="131" mass="14735">VVGRWSLPVAGRRSLVAVWQLAILFACHSPGVARRMPLTKSANGQIGTIQHCRCCCCYFYACCCGFRRHMWACCTRILLASECITAFGLLPALTYIQINDAGCFEEYYSTVVRIGYVLKELFQLLLKVLRS</sequence>
<evidence type="ECO:0000256" key="1">
    <source>
        <dbReference type="SAM" id="SignalP"/>
    </source>
</evidence>
<dbReference type="EMBL" id="GDHF01021707">
    <property type="protein sequence ID" value="JAI30607.1"/>
    <property type="molecule type" value="Transcribed_RNA"/>
</dbReference>
<feature type="chain" id="PRO_5005521470" evidence="1">
    <location>
        <begin position="34"/>
        <end position="131"/>
    </location>
</feature>
<dbReference type="AlphaFoldDB" id="A0A0K8UVA3"/>
<feature type="non-terminal residue" evidence="2">
    <location>
        <position position="131"/>
    </location>
</feature>
<accession>A0A0K8UVA3</accession>